<accession>A0A921KQ44</accession>
<reference evidence="2" key="2">
    <citation type="submission" date="2021-09" db="EMBL/GenBank/DDBJ databases">
        <authorList>
            <person name="Gilroy R."/>
        </authorList>
    </citation>
    <scope>NUCLEOTIDE SEQUENCE</scope>
    <source>
        <strain evidence="2">1647</strain>
    </source>
</reference>
<sequence length="116" mass="12133">MGFFAALGSILTTADGIAWAFLALAPTLFFLTFLLDGYIGQEGEVHPVATGGFIASVGASLFALWALLGSFLLAHGLTVAHGIAVLLYAAVFVVLVRLVIKGGSLVGRSLRQRSQR</sequence>
<gene>
    <name evidence="2" type="ORF">K8W24_05170</name>
</gene>
<evidence type="ECO:0000313" key="3">
    <source>
        <dbReference type="Proteomes" id="UP000775129"/>
    </source>
</evidence>
<evidence type="ECO:0000313" key="2">
    <source>
        <dbReference type="EMBL" id="HJF49178.1"/>
    </source>
</evidence>
<name>A0A921KQ44_9MICO</name>
<feature type="transmembrane region" description="Helical" evidence="1">
    <location>
        <begin position="79"/>
        <end position="100"/>
    </location>
</feature>
<dbReference type="Proteomes" id="UP000775129">
    <property type="component" value="Unassembled WGS sequence"/>
</dbReference>
<keyword evidence="1" id="KW-0472">Membrane</keyword>
<dbReference type="EMBL" id="DYWO01000154">
    <property type="protein sequence ID" value="HJF49178.1"/>
    <property type="molecule type" value="Genomic_DNA"/>
</dbReference>
<dbReference type="AlphaFoldDB" id="A0A921KQ44"/>
<evidence type="ECO:0000256" key="1">
    <source>
        <dbReference type="SAM" id="Phobius"/>
    </source>
</evidence>
<comment type="caution">
    <text evidence="2">The sequence shown here is derived from an EMBL/GenBank/DDBJ whole genome shotgun (WGS) entry which is preliminary data.</text>
</comment>
<proteinExistence type="predicted"/>
<reference evidence="2" key="1">
    <citation type="journal article" date="2021" name="PeerJ">
        <title>Extensive microbial diversity within the chicken gut microbiome revealed by metagenomics and culture.</title>
        <authorList>
            <person name="Gilroy R."/>
            <person name="Ravi A."/>
            <person name="Getino M."/>
            <person name="Pursley I."/>
            <person name="Horton D.L."/>
            <person name="Alikhan N.F."/>
            <person name="Baker D."/>
            <person name="Gharbi K."/>
            <person name="Hall N."/>
            <person name="Watson M."/>
            <person name="Adriaenssens E.M."/>
            <person name="Foster-Nyarko E."/>
            <person name="Jarju S."/>
            <person name="Secka A."/>
            <person name="Antonio M."/>
            <person name="Oren A."/>
            <person name="Chaudhuri R.R."/>
            <person name="La Ragione R."/>
            <person name="Hildebrand F."/>
            <person name="Pallen M.J."/>
        </authorList>
    </citation>
    <scope>NUCLEOTIDE SEQUENCE</scope>
    <source>
        <strain evidence="2">1647</strain>
    </source>
</reference>
<feature type="transmembrane region" description="Helical" evidence="1">
    <location>
        <begin position="17"/>
        <end position="39"/>
    </location>
</feature>
<protein>
    <submittedName>
        <fullName evidence="2">Uncharacterized protein</fullName>
    </submittedName>
</protein>
<keyword evidence="1" id="KW-1133">Transmembrane helix</keyword>
<keyword evidence="1" id="KW-0812">Transmembrane</keyword>
<feature type="transmembrane region" description="Helical" evidence="1">
    <location>
        <begin position="51"/>
        <end position="73"/>
    </location>
</feature>
<organism evidence="2 3">
    <name type="scientific">Brachybacterium paraconglomeratum</name>
    <dbReference type="NCBI Taxonomy" id="173362"/>
    <lineage>
        <taxon>Bacteria</taxon>
        <taxon>Bacillati</taxon>
        <taxon>Actinomycetota</taxon>
        <taxon>Actinomycetes</taxon>
        <taxon>Micrococcales</taxon>
        <taxon>Dermabacteraceae</taxon>
        <taxon>Brachybacterium</taxon>
    </lineage>
</organism>